<evidence type="ECO:0000313" key="2">
    <source>
        <dbReference type="Proteomes" id="UP001501570"/>
    </source>
</evidence>
<name>A0ABP9SK32_9ACTN</name>
<dbReference type="Proteomes" id="UP001501570">
    <property type="component" value="Unassembled WGS sequence"/>
</dbReference>
<gene>
    <name evidence="1" type="ORF">GCM10023322_68000</name>
</gene>
<dbReference type="InterPro" id="IPR046198">
    <property type="entry name" value="DUF6230"/>
</dbReference>
<protein>
    <submittedName>
        <fullName evidence="1">DUF6230 family protein</fullName>
    </submittedName>
</protein>
<comment type="caution">
    <text evidence="1">The sequence shown here is derived from an EMBL/GenBank/DDBJ whole genome shotgun (WGS) entry which is preliminary data.</text>
</comment>
<proteinExistence type="predicted"/>
<sequence length="218" mass="22301">MKDAQGNLVQGRTRWRRFAAVMVPAVAAASLLVVGIANGAIPASFAVSGSEFKVSADELDGTGFVQYGGFVSQAGGRILPNGLPDPTDSKNHAVAVSGIHEASLTKLCQSVVVPGTGISLVIHAGGNGTAATAENLLIDLTQLNGDASFGNITIGQDASTLDEGQPGAKGLPGFFGQQADTVKITHLTQIAWSTSAGTFNLNGLDLHVSLNKEECFPS</sequence>
<dbReference type="EMBL" id="BAABJQ010000029">
    <property type="protein sequence ID" value="GAA5197230.1"/>
    <property type="molecule type" value="Genomic_DNA"/>
</dbReference>
<dbReference type="RefSeq" id="WP_425571007.1">
    <property type="nucleotide sequence ID" value="NZ_BAABJQ010000029.1"/>
</dbReference>
<accession>A0ABP9SK32</accession>
<keyword evidence="2" id="KW-1185">Reference proteome</keyword>
<evidence type="ECO:0000313" key="1">
    <source>
        <dbReference type="EMBL" id="GAA5197230.1"/>
    </source>
</evidence>
<organism evidence="1 2">
    <name type="scientific">Rugosimonospora acidiphila</name>
    <dbReference type="NCBI Taxonomy" id="556531"/>
    <lineage>
        <taxon>Bacteria</taxon>
        <taxon>Bacillati</taxon>
        <taxon>Actinomycetota</taxon>
        <taxon>Actinomycetes</taxon>
        <taxon>Micromonosporales</taxon>
        <taxon>Micromonosporaceae</taxon>
        <taxon>Rugosimonospora</taxon>
    </lineage>
</organism>
<reference evidence="2" key="1">
    <citation type="journal article" date="2019" name="Int. J. Syst. Evol. Microbiol.">
        <title>The Global Catalogue of Microorganisms (GCM) 10K type strain sequencing project: providing services to taxonomists for standard genome sequencing and annotation.</title>
        <authorList>
            <consortium name="The Broad Institute Genomics Platform"/>
            <consortium name="The Broad Institute Genome Sequencing Center for Infectious Disease"/>
            <person name="Wu L."/>
            <person name="Ma J."/>
        </authorList>
    </citation>
    <scope>NUCLEOTIDE SEQUENCE [LARGE SCALE GENOMIC DNA]</scope>
    <source>
        <strain evidence="2">JCM 18304</strain>
    </source>
</reference>
<dbReference type="Pfam" id="PF19741">
    <property type="entry name" value="DUF6230"/>
    <property type="match status" value="1"/>
</dbReference>